<evidence type="ECO:0000313" key="2">
    <source>
        <dbReference type="EMBL" id="PWZ32603.1"/>
    </source>
</evidence>
<dbReference type="GO" id="GO:0008381">
    <property type="term" value="F:mechanosensitive monoatomic ion channel activity"/>
    <property type="evidence" value="ECO:0007669"/>
    <property type="project" value="InterPro"/>
</dbReference>
<comment type="caution">
    <text evidence="2">The sequence shown here is derived from an EMBL/GenBank/DDBJ whole genome shotgun (WGS) entry which is preliminary data.</text>
</comment>
<dbReference type="PANTHER" id="PTHR13167">
    <property type="entry name" value="PIEZO-TYPE MECHANOSENSITIVE ION CHANNEL COMPONENT"/>
    <property type="match status" value="1"/>
</dbReference>
<keyword evidence="1" id="KW-0812">Transmembrane</keyword>
<keyword evidence="1" id="KW-0472">Membrane</keyword>
<reference evidence="2 3" key="1">
    <citation type="journal article" date="2018" name="Nat. Genet.">
        <title>Extensive intraspecific gene order and gene structural variations between Mo17 and other maize genomes.</title>
        <authorList>
            <person name="Sun S."/>
            <person name="Zhou Y."/>
            <person name="Chen J."/>
            <person name="Shi J."/>
            <person name="Zhao H."/>
            <person name="Zhao H."/>
            <person name="Song W."/>
            <person name="Zhang M."/>
            <person name="Cui Y."/>
            <person name="Dong X."/>
            <person name="Liu H."/>
            <person name="Ma X."/>
            <person name="Jiao Y."/>
            <person name="Wang B."/>
            <person name="Wei X."/>
            <person name="Stein J.C."/>
            <person name="Glaubitz J.C."/>
            <person name="Lu F."/>
            <person name="Yu G."/>
            <person name="Liang C."/>
            <person name="Fengler K."/>
            <person name="Li B."/>
            <person name="Rafalski A."/>
            <person name="Schnable P.S."/>
            <person name="Ware D.H."/>
            <person name="Buckler E.S."/>
            <person name="Lai J."/>
        </authorList>
    </citation>
    <scope>NUCLEOTIDE SEQUENCE [LARGE SCALE GENOMIC DNA]</scope>
    <source>
        <strain evidence="3">cv. Missouri 17</strain>
        <tissue evidence="2">Seedling</tissue>
    </source>
</reference>
<dbReference type="InterPro" id="IPR027272">
    <property type="entry name" value="Piezo"/>
</dbReference>
<name>A0A3L6FI24_MAIZE</name>
<feature type="transmembrane region" description="Helical" evidence="1">
    <location>
        <begin position="148"/>
        <end position="165"/>
    </location>
</feature>
<protein>
    <recommendedName>
        <fullName evidence="4">Piezo-type mechanosensitive ion channel-like protein</fullName>
    </recommendedName>
</protein>
<dbReference type="Proteomes" id="UP000251960">
    <property type="component" value="Chromosome 3"/>
</dbReference>
<feature type="transmembrane region" description="Helical" evidence="1">
    <location>
        <begin position="220"/>
        <end position="238"/>
    </location>
</feature>
<feature type="transmembrane region" description="Helical" evidence="1">
    <location>
        <begin position="282"/>
        <end position="299"/>
    </location>
</feature>
<dbReference type="PANTHER" id="PTHR13167:SF25">
    <property type="entry name" value="PIEZO-TYPE MECHANOSENSITIVE ION CHANNEL COMPONENT"/>
    <property type="match status" value="1"/>
</dbReference>
<proteinExistence type="predicted"/>
<evidence type="ECO:0000256" key="1">
    <source>
        <dbReference type="SAM" id="Phobius"/>
    </source>
</evidence>
<organism evidence="2 3">
    <name type="scientific">Zea mays</name>
    <name type="common">Maize</name>
    <dbReference type="NCBI Taxonomy" id="4577"/>
    <lineage>
        <taxon>Eukaryota</taxon>
        <taxon>Viridiplantae</taxon>
        <taxon>Streptophyta</taxon>
        <taxon>Embryophyta</taxon>
        <taxon>Tracheophyta</taxon>
        <taxon>Spermatophyta</taxon>
        <taxon>Magnoliopsida</taxon>
        <taxon>Liliopsida</taxon>
        <taxon>Poales</taxon>
        <taxon>Poaceae</taxon>
        <taxon>PACMAD clade</taxon>
        <taxon>Panicoideae</taxon>
        <taxon>Andropogonodae</taxon>
        <taxon>Andropogoneae</taxon>
        <taxon>Tripsacinae</taxon>
        <taxon>Zea</taxon>
    </lineage>
</organism>
<dbReference type="GO" id="GO:0016020">
    <property type="term" value="C:membrane"/>
    <property type="evidence" value="ECO:0007669"/>
    <property type="project" value="InterPro"/>
</dbReference>
<evidence type="ECO:0008006" key="4">
    <source>
        <dbReference type="Google" id="ProtNLM"/>
    </source>
</evidence>
<feature type="transmembrane region" description="Helical" evidence="1">
    <location>
        <begin position="259"/>
        <end position="276"/>
    </location>
</feature>
<dbReference type="EMBL" id="NCVQ01000004">
    <property type="protein sequence ID" value="PWZ32603.1"/>
    <property type="molecule type" value="Genomic_DNA"/>
</dbReference>
<evidence type="ECO:0000313" key="3">
    <source>
        <dbReference type="Proteomes" id="UP000251960"/>
    </source>
</evidence>
<feature type="transmembrane region" description="Helical" evidence="1">
    <location>
        <begin position="124"/>
        <end position="142"/>
    </location>
</feature>
<feature type="transmembrane region" description="Helical" evidence="1">
    <location>
        <begin position="185"/>
        <end position="200"/>
    </location>
</feature>
<gene>
    <name evidence="2" type="ORF">Zm00014a_019951</name>
</gene>
<keyword evidence="1" id="KW-1133">Transmembrane helix</keyword>
<accession>A0A3L6FI24</accession>
<dbReference type="ExpressionAtlas" id="A0A3L6FI24">
    <property type="expression patterns" value="baseline and differential"/>
</dbReference>
<sequence>MTRRTGGCAGGFLLPLLLLADFRPSVRNSLTHYCMFNSCCTFMVPIPLYTYTRNERRLLGRRRREQREYGAFFRLQALKNVMPDGKKREHGRKWLVCLKVTGSEALKNVMPDGKKRGMHCSITIANYSIMVLLIRLICVFAASLLDWSLVSLINMVIFFAIRFAVPRRGILYGVLWTNIKFQRSMLGSLRTCATMLWLVLEQVTGTQMARDQPWESPSVIYFLALQLSAAGLALVEVLGGRLQDSCWLNFSFEVEQIGYHLRVACCLLLPAAQLVVGISHPSWISLPFFVFSCIGLVDWSLTSNFLGLFRWWRLLEIYSVFSILLLYLYQLPMKFPYIALAFADFIGLFKISSKSEWPELSSGISLLVYYFMVSS</sequence>
<dbReference type="AlphaFoldDB" id="A0A3L6FI24"/>